<dbReference type="Pfam" id="PF26079">
    <property type="entry name" value="Baseplate_J_C"/>
    <property type="match status" value="1"/>
</dbReference>
<name>A0ABT5J544_RHOTP</name>
<sequence>MARYLQPDLTRLPKPQLIEEITANGIIAEIKAYVLALWDQVRATRPDLPPLDFLGLETEPMTILIEAFAYRETLLRALVNDKARAVLLAFAVKSDLDHIGALMGVVRATLVPATDTSPAIMESDDQFRRRIQMAPEALSVAGPAGAYEFHALSIDPSILDAYAYTPREGEVHVVVVGQGVEPVSDTVLKKLVRRFKLDDIVPLTDTVTVRRAEIVTFDLALRVQVVAGADVSAVRSAIEAAVRGYLATRARIGSAVYLSAIVAAAKTPDIENIVITAPSADVLCAPAQIAKVGSIAIDVIVVG</sequence>
<dbReference type="InterPro" id="IPR058531">
    <property type="entry name" value="Baseplate_J_M"/>
</dbReference>
<feature type="domain" description="Baseplate J-like central" evidence="1">
    <location>
        <begin position="140"/>
        <end position="209"/>
    </location>
</feature>
<dbReference type="PIRSF" id="PIRSF020481">
    <property type="entry name" value="BAP"/>
    <property type="match status" value="1"/>
</dbReference>
<evidence type="ECO:0000259" key="1">
    <source>
        <dbReference type="Pfam" id="PF26078"/>
    </source>
</evidence>
<evidence type="ECO:0000313" key="4">
    <source>
        <dbReference type="Proteomes" id="UP001165652"/>
    </source>
</evidence>
<evidence type="ECO:0000313" key="3">
    <source>
        <dbReference type="EMBL" id="MDC7784768.1"/>
    </source>
</evidence>
<dbReference type="PANTHER" id="PTHR35862">
    <property type="entry name" value="FELS-2 PROPHAGE PROTEIN"/>
    <property type="match status" value="1"/>
</dbReference>
<dbReference type="InterPro" id="IPR058530">
    <property type="entry name" value="Baseplate_J-like_C"/>
</dbReference>
<dbReference type="Proteomes" id="UP001165652">
    <property type="component" value="Unassembled WGS sequence"/>
</dbReference>
<proteinExistence type="predicted"/>
<evidence type="ECO:0000259" key="2">
    <source>
        <dbReference type="Pfam" id="PF26079"/>
    </source>
</evidence>
<feature type="domain" description="Baseplate J-like C-terminal" evidence="2">
    <location>
        <begin position="219"/>
        <end position="297"/>
    </location>
</feature>
<reference evidence="3" key="2">
    <citation type="submission" date="2023-02" db="EMBL/GenBank/DDBJ databases">
        <authorList>
            <person name="Rayyan A."/>
            <person name="Meyer T."/>
            <person name="Kyndt J.A."/>
        </authorList>
    </citation>
    <scope>NUCLEOTIDE SEQUENCE</scope>
    <source>
        <strain evidence="3">DSM 9987</strain>
    </source>
</reference>
<dbReference type="InterPro" id="IPR014507">
    <property type="entry name" value="Baseplate_assembly_J_pred"/>
</dbReference>
<comment type="caution">
    <text evidence="3">The sequence shown here is derived from an EMBL/GenBank/DDBJ whole genome shotgun (WGS) entry which is preliminary data.</text>
</comment>
<accession>A0ABT5J544</accession>
<dbReference type="InterPro" id="IPR052726">
    <property type="entry name" value="Phage_Baseplate_Hub"/>
</dbReference>
<keyword evidence="4" id="KW-1185">Reference proteome</keyword>
<dbReference type="PANTHER" id="PTHR35862:SF1">
    <property type="entry name" value="FELS-2 PROPHAGE PROTEIN"/>
    <property type="match status" value="1"/>
</dbReference>
<gene>
    <name evidence="3" type="ORF">PQJ73_03650</name>
</gene>
<dbReference type="RefSeq" id="WP_272775614.1">
    <property type="nucleotide sequence ID" value="NZ_JAQQLI010000003.1"/>
</dbReference>
<organism evidence="3 4">
    <name type="scientific">Rhodoplanes tepidamans</name>
    <name type="common">Rhodoplanes cryptolactis</name>
    <dbReference type="NCBI Taxonomy" id="200616"/>
    <lineage>
        <taxon>Bacteria</taxon>
        <taxon>Pseudomonadati</taxon>
        <taxon>Pseudomonadota</taxon>
        <taxon>Alphaproteobacteria</taxon>
        <taxon>Hyphomicrobiales</taxon>
        <taxon>Nitrobacteraceae</taxon>
        <taxon>Rhodoplanes</taxon>
    </lineage>
</organism>
<dbReference type="Pfam" id="PF26078">
    <property type="entry name" value="Baseplate_J_M"/>
    <property type="match status" value="1"/>
</dbReference>
<dbReference type="EMBL" id="JAQQLI010000003">
    <property type="protein sequence ID" value="MDC7784768.1"/>
    <property type="molecule type" value="Genomic_DNA"/>
</dbReference>
<protein>
    <submittedName>
        <fullName evidence="3">Baseplate J/gp47 family protein</fullName>
    </submittedName>
</protein>
<reference evidence="3" key="1">
    <citation type="journal article" date="2023" name="Microbiol Resour">
        <title>Genome Sequences of Rhodoplanes serenus and Two Thermotolerant Strains, Rhodoplanes tepidamans and 'Rhodoplanes cryptolactis,' Further Refine the Genus.</title>
        <authorList>
            <person name="Rayyan A.A."/>
            <person name="Kyndt J.A."/>
        </authorList>
    </citation>
    <scope>NUCLEOTIDE SEQUENCE</scope>
    <source>
        <strain evidence="3">DSM 9987</strain>
    </source>
</reference>